<protein>
    <submittedName>
        <fullName evidence="2">Uncharacterized protein</fullName>
    </submittedName>
</protein>
<proteinExistence type="predicted"/>
<feature type="region of interest" description="Disordered" evidence="1">
    <location>
        <begin position="33"/>
        <end position="65"/>
    </location>
</feature>
<keyword evidence="3" id="KW-1185">Reference proteome</keyword>
<organism evidence="2 3">
    <name type="scientific">Cytospora mali</name>
    <name type="common">Apple Valsa canker fungus</name>
    <name type="synonym">Valsa mali</name>
    <dbReference type="NCBI Taxonomy" id="578113"/>
    <lineage>
        <taxon>Eukaryota</taxon>
        <taxon>Fungi</taxon>
        <taxon>Dikarya</taxon>
        <taxon>Ascomycota</taxon>
        <taxon>Pezizomycotina</taxon>
        <taxon>Sordariomycetes</taxon>
        <taxon>Sordariomycetidae</taxon>
        <taxon>Diaporthales</taxon>
        <taxon>Cytosporaceae</taxon>
        <taxon>Cytospora</taxon>
    </lineage>
</organism>
<reference evidence="3" key="1">
    <citation type="submission" date="2014-12" db="EMBL/GenBank/DDBJ databases">
        <title>Genome Sequence of Valsa Canker Pathogens Uncovers a Specific Adaption of Colonization on Woody Bark.</title>
        <authorList>
            <person name="Yin Z."/>
            <person name="Liu H."/>
            <person name="Gao X."/>
            <person name="Li Z."/>
            <person name="Song N."/>
            <person name="Ke X."/>
            <person name="Dai Q."/>
            <person name="Wu Y."/>
            <person name="Sun Y."/>
            <person name="Xu J.-R."/>
            <person name="Kang Z.K."/>
            <person name="Wang L."/>
            <person name="Huang L."/>
        </authorList>
    </citation>
    <scope>NUCLEOTIDE SEQUENCE [LARGE SCALE GENOMIC DNA]</scope>
    <source>
        <strain evidence="3">SXYL134</strain>
    </source>
</reference>
<evidence type="ECO:0000256" key="1">
    <source>
        <dbReference type="SAM" id="MobiDB-lite"/>
    </source>
</evidence>
<evidence type="ECO:0000313" key="3">
    <source>
        <dbReference type="Proteomes" id="UP000078576"/>
    </source>
</evidence>
<evidence type="ECO:0000313" key="2">
    <source>
        <dbReference type="EMBL" id="KUI52887.1"/>
    </source>
</evidence>
<sequence length="65" mass="6980">MSQSLPPGMKLSLRINANCRTSFSDFDRNGAVTVASPDQQDPSLLGTGRDPGTEVEGTRRPELFG</sequence>
<dbReference type="AlphaFoldDB" id="A0A194UMK1"/>
<dbReference type="Proteomes" id="UP000078576">
    <property type="component" value="Unassembled WGS sequence"/>
</dbReference>
<gene>
    <name evidence="2" type="ORF">VP1G_10547</name>
</gene>
<feature type="compositionally biased region" description="Basic and acidic residues" evidence="1">
    <location>
        <begin position="56"/>
        <end position="65"/>
    </location>
</feature>
<accession>A0A194UMK1</accession>
<dbReference type="EMBL" id="KN714667">
    <property type="protein sequence ID" value="KUI52887.1"/>
    <property type="molecule type" value="Genomic_DNA"/>
</dbReference>
<name>A0A194UMK1_CYTMA</name>